<organism evidence="1 2">
    <name type="scientific">Dinghuibacter silviterrae</name>
    <dbReference type="NCBI Taxonomy" id="1539049"/>
    <lineage>
        <taxon>Bacteria</taxon>
        <taxon>Pseudomonadati</taxon>
        <taxon>Bacteroidota</taxon>
        <taxon>Chitinophagia</taxon>
        <taxon>Chitinophagales</taxon>
        <taxon>Chitinophagaceae</taxon>
        <taxon>Dinghuibacter</taxon>
    </lineage>
</organism>
<dbReference type="InterPro" id="IPR010133">
    <property type="entry name" value="Bacteriocin_signal_seq"/>
</dbReference>
<reference evidence="1 2" key="1">
    <citation type="submission" date="2019-03" db="EMBL/GenBank/DDBJ databases">
        <title>Genomic Encyclopedia of Type Strains, Phase IV (KMG-IV): sequencing the most valuable type-strain genomes for metagenomic binning, comparative biology and taxonomic classification.</title>
        <authorList>
            <person name="Goeker M."/>
        </authorList>
    </citation>
    <scope>NUCLEOTIDE SEQUENCE [LARGE SCALE GENOMIC DNA]</scope>
    <source>
        <strain evidence="1 2">DSM 100059</strain>
    </source>
</reference>
<evidence type="ECO:0000313" key="2">
    <source>
        <dbReference type="Proteomes" id="UP000294498"/>
    </source>
</evidence>
<dbReference type="NCBIfam" id="TIGR01847">
    <property type="entry name" value="bacteriocin_sig"/>
    <property type="match status" value="1"/>
</dbReference>
<dbReference type="AlphaFoldDB" id="A0A4R8DIB7"/>
<dbReference type="EMBL" id="SODV01000002">
    <property type="protein sequence ID" value="TDW97479.1"/>
    <property type="molecule type" value="Genomic_DNA"/>
</dbReference>
<gene>
    <name evidence="1" type="ORF">EDB95_5329</name>
</gene>
<evidence type="ECO:0000313" key="1">
    <source>
        <dbReference type="EMBL" id="TDW97479.1"/>
    </source>
</evidence>
<keyword evidence="2" id="KW-1185">Reference proteome</keyword>
<comment type="caution">
    <text evidence="1">The sequence shown here is derived from an EMBL/GenBank/DDBJ whole genome shotgun (WGS) entry which is preliminary data.</text>
</comment>
<dbReference type="RefSeq" id="WP_133999786.1">
    <property type="nucleotide sequence ID" value="NZ_SODV01000002.1"/>
</dbReference>
<name>A0A4R8DIB7_9BACT</name>
<protein>
    <submittedName>
        <fullName evidence="1">Bacteriocin-like protein</fullName>
    </submittedName>
</protein>
<proteinExistence type="predicted"/>
<dbReference type="Proteomes" id="UP000294498">
    <property type="component" value="Unassembled WGS sequence"/>
</dbReference>
<sequence>MKNETKFGKVLTKNEMKKVQGGIGGGESCGTETCGKYQACCSRDGANGQTVYYCTTTACL</sequence>
<accession>A0A4R8DIB7</accession>